<dbReference type="Proteomes" id="UP000183487">
    <property type="component" value="Unassembled WGS sequence"/>
</dbReference>
<dbReference type="RefSeq" id="WP_074774054.1">
    <property type="nucleotide sequence ID" value="NZ_FNKP01000004.1"/>
</dbReference>
<keyword evidence="2" id="KW-0479">Metal-binding</keyword>
<keyword evidence="4" id="KW-0862">Zinc</keyword>
<keyword evidence="3" id="KW-1005">Bacterial flagellum biogenesis</keyword>
<evidence type="ECO:0000256" key="2">
    <source>
        <dbReference type="ARBA" id="ARBA00022723"/>
    </source>
</evidence>
<evidence type="ECO:0000256" key="7">
    <source>
        <dbReference type="ARBA" id="ARBA00023159"/>
    </source>
</evidence>
<keyword evidence="1" id="KW-0963">Cytoplasm</keyword>
<dbReference type="GO" id="GO:0046872">
    <property type="term" value="F:metal ion binding"/>
    <property type="evidence" value="ECO:0007669"/>
    <property type="project" value="UniProtKB-KW"/>
</dbReference>
<name>A0A1H1JWS2_9BURK</name>
<protein>
    <submittedName>
        <fullName evidence="9">Transcriptional activator (FlhC)</fullName>
    </submittedName>
</protein>
<keyword evidence="10" id="KW-1185">Reference proteome</keyword>
<gene>
    <name evidence="9" type="ORF">SAMN05443245_7417</name>
</gene>
<dbReference type="GO" id="GO:1902208">
    <property type="term" value="P:regulation of bacterial-type flagellum assembly"/>
    <property type="evidence" value="ECO:0007669"/>
    <property type="project" value="InterPro"/>
</dbReference>
<keyword evidence="8" id="KW-0804">Transcription</keyword>
<dbReference type="InterPro" id="IPR007944">
    <property type="entry name" value="FlhC"/>
</dbReference>
<dbReference type="GO" id="GO:0003677">
    <property type="term" value="F:DNA binding"/>
    <property type="evidence" value="ECO:0007669"/>
    <property type="project" value="UniProtKB-KW"/>
</dbReference>
<dbReference type="OrthoDB" id="8781641at2"/>
<evidence type="ECO:0000256" key="1">
    <source>
        <dbReference type="ARBA" id="ARBA00022490"/>
    </source>
</evidence>
<evidence type="ECO:0000256" key="5">
    <source>
        <dbReference type="ARBA" id="ARBA00023015"/>
    </source>
</evidence>
<accession>A0A1H1JWS2</accession>
<dbReference type="SUPFAM" id="SSF160930">
    <property type="entry name" value="FlhC-like"/>
    <property type="match status" value="1"/>
</dbReference>
<evidence type="ECO:0000256" key="3">
    <source>
        <dbReference type="ARBA" id="ARBA00022795"/>
    </source>
</evidence>
<dbReference type="AlphaFoldDB" id="A0A1H1JWS2"/>
<sequence length="396" mass="45195">MDQKNEYRSVERLYIHDWLLDQIQVTNFELVDHMKLMLQQDGRFNEVLQVERKELEHLKHNQSSLRNLLRTPFLMVEPTLQTVEDWRCFIDDTPTTVTVDVLRRKTPELGSLGNFAIDNSNRHFLSLVTQVIHMSVLCAPLLGITNELAQYLASVPSWKLHFALGRMKGLPLFRWRFNSPTFWYEFAASSLTDETIAHQIMLTSPIRSGALPLVAGWSELRLERARNEIYAAAMMAHGLRASTASTLFRLNQNAMRILYMKIHGASSPCGNVPTSLPWFVETPHNRLHATTYIWLYRSAIAMGANAPEALIATNDIYDRLFGGKRLISADRGWNLTRSMAADTRLTVAPCRQCSTHYVVSNSDTKIEMHNRFVCPACQQQLGPKKRAARRNANDPA</sequence>
<evidence type="ECO:0000313" key="9">
    <source>
        <dbReference type="EMBL" id="SDR54394.1"/>
    </source>
</evidence>
<evidence type="ECO:0000256" key="8">
    <source>
        <dbReference type="ARBA" id="ARBA00023163"/>
    </source>
</evidence>
<dbReference type="GO" id="GO:0045893">
    <property type="term" value="P:positive regulation of DNA-templated transcription"/>
    <property type="evidence" value="ECO:0007669"/>
    <property type="project" value="InterPro"/>
</dbReference>
<dbReference type="GO" id="GO:0044781">
    <property type="term" value="P:bacterial-type flagellum organization"/>
    <property type="evidence" value="ECO:0007669"/>
    <property type="project" value="UniProtKB-KW"/>
</dbReference>
<reference evidence="10" key="1">
    <citation type="submission" date="2016-10" db="EMBL/GenBank/DDBJ databases">
        <authorList>
            <person name="Varghese N."/>
            <person name="Submissions S."/>
        </authorList>
    </citation>
    <scope>NUCLEOTIDE SEQUENCE [LARGE SCALE GENOMIC DNA]</scope>
    <source>
        <strain evidence="10">GAS106B</strain>
    </source>
</reference>
<proteinExistence type="predicted"/>
<keyword evidence="6" id="KW-0238">DNA-binding</keyword>
<evidence type="ECO:0000256" key="6">
    <source>
        <dbReference type="ARBA" id="ARBA00023125"/>
    </source>
</evidence>
<dbReference type="Pfam" id="PF05280">
    <property type="entry name" value="FlhC"/>
    <property type="match status" value="1"/>
</dbReference>
<keyword evidence="7" id="KW-0010">Activator</keyword>
<evidence type="ECO:0000313" key="10">
    <source>
        <dbReference type="Proteomes" id="UP000183487"/>
    </source>
</evidence>
<evidence type="ECO:0000256" key="4">
    <source>
        <dbReference type="ARBA" id="ARBA00022833"/>
    </source>
</evidence>
<keyword evidence="5" id="KW-0805">Transcription regulation</keyword>
<organism evidence="9 10">
    <name type="scientific">Paraburkholderia fungorum</name>
    <dbReference type="NCBI Taxonomy" id="134537"/>
    <lineage>
        <taxon>Bacteria</taxon>
        <taxon>Pseudomonadati</taxon>
        <taxon>Pseudomonadota</taxon>
        <taxon>Betaproteobacteria</taxon>
        <taxon>Burkholderiales</taxon>
        <taxon>Burkholderiaceae</taxon>
        <taxon>Paraburkholderia</taxon>
    </lineage>
</organism>
<dbReference type="EMBL" id="FNKP01000004">
    <property type="protein sequence ID" value="SDR54394.1"/>
    <property type="molecule type" value="Genomic_DNA"/>
</dbReference>